<sequence>MDIEEEIRKKMDELVSQSSILVASPETIEKLKAKGHPIRSSTITYKDYLDALFDKRRKIADSLIKTLPQLSDSIANSTISALYEELKECFAFGIPGAGITLALILFELACKYRLFEEWKKNDPNSKWERIEGIKLTTVIKGLKKHKVISEEERSKLDEFNVDTRNSYIHYNIQKLVKDMVIGELPSMNIETGEVTVVKDVNASKYPHLWFSAKRVLDQKTVVLIVSFCISWVNRLLSTGK</sequence>
<dbReference type="AlphaFoldDB" id="A0A1F7L0Y5"/>
<accession>A0A1F7L0Y5</accession>
<dbReference type="EMBL" id="MGBR01000001">
    <property type="protein sequence ID" value="OGK73790.1"/>
    <property type="molecule type" value="Genomic_DNA"/>
</dbReference>
<comment type="caution">
    <text evidence="1">The sequence shown here is derived from an EMBL/GenBank/DDBJ whole genome shotgun (WGS) entry which is preliminary data.</text>
</comment>
<dbReference type="Proteomes" id="UP000177050">
    <property type="component" value="Unassembled WGS sequence"/>
</dbReference>
<organism evidence="1 2">
    <name type="scientific">Candidatus Roizmanbacteria bacterium RIFOXYD1_FULL_38_12</name>
    <dbReference type="NCBI Taxonomy" id="1802093"/>
    <lineage>
        <taxon>Bacteria</taxon>
        <taxon>Candidatus Roizmaniibacteriota</taxon>
    </lineage>
</organism>
<evidence type="ECO:0000313" key="2">
    <source>
        <dbReference type="Proteomes" id="UP000177050"/>
    </source>
</evidence>
<reference evidence="1 2" key="1">
    <citation type="journal article" date="2016" name="Nat. Commun.">
        <title>Thousands of microbial genomes shed light on interconnected biogeochemical processes in an aquifer system.</title>
        <authorList>
            <person name="Anantharaman K."/>
            <person name="Brown C.T."/>
            <person name="Hug L.A."/>
            <person name="Sharon I."/>
            <person name="Castelle C.J."/>
            <person name="Probst A.J."/>
            <person name="Thomas B.C."/>
            <person name="Singh A."/>
            <person name="Wilkins M.J."/>
            <person name="Karaoz U."/>
            <person name="Brodie E.L."/>
            <person name="Williams K.H."/>
            <person name="Hubbard S.S."/>
            <person name="Banfield J.F."/>
        </authorList>
    </citation>
    <scope>NUCLEOTIDE SEQUENCE [LARGE SCALE GENOMIC DNA]</scope>
</reference>
<proteinExistence type="predicted"/>
<protein>
    <submittedName>
        <fullName evidence="1">Uncharacterized protein</fullName>
    </submittedName>
</protein>
<gene>
    <name evidence="1" type="ORF">A3K52_03335</name>
</gene>
<name>A0A1F7L0Y5_9BACT</name>
<evidence type="ECO:0000313" key="1">
    <source>
        <dbReference type="EMBL" id="OGK73790.1"/>
    </source>
</evidence>